<sequence length="176" mass="18023">MAFNRQIDLLWAALLLLTVVVAFAAPEISPGPAHQPAADSPNVGAPASAPSIALAPVTNSPTSSPPAPPPEIRAPASAPGSSPASSPSPPVDSDEESPVPAPSPSQISDISHKDTNDRGEPEEEEESGMNGGKKAGIAVGVIAAASLVGLGGFIYKKRQDNIRRSQYGYAARREML</sequence>
<feature type="signal peptide" evidence="3">
    <location>
        <begin position="1"/>
        <end position="24"/>
    </location>
</feature>
<dbReference type="Proteomes" id="UP000237105">
    <property type="component" value="Unassembled WGS sequence"/>
</dbReference>
<feature type="compositionally biased region" description="Basic and acidic residues" evidence="1">
    <location>
        <begin position="110"/>
        <end position="119"/>
    </location>
</feature>
<evidence type="ECO:0000256" key="3">
    <source>
        <dbReference type="SAM" id="SignalP"/>
    </source>
</evidence>
<keyword evidence="2" id="KW-1133">Transmembrane helix</keyword>
<dbReference type="PANTHER" id="PTHR36721">
    <property type="entry name" value="PROLINE-RICH FAMILY PROTEIN"/>
    <property type="match status" value="1"/>
</dbReference>
<evidence type="ECO:0008006" key="6">
    <source>
        <dbReference type="Google" id="ProtNLM"/>
    </source>
</evidence>
<keyword evidence="5" id="KW-1185">Reference proteome</keyword>
<dbReference type="STRING" id="3476.A0A2P5DU49"/>
<gene>
    <name evidence="4" type="ORF">PanWU01x14_031340</name>
</gene>
<dbReference type="PANTHER" id="PTHR36721:SF8">
    <property type="entry name" value="EARLY NODULIN-20-LIKE"/>
    <property type="match status" value="1"/>
</dbReference>
<evidence type="ECO:0000256" key="1">
    <source>
        <dbReference type="SAM" id="MobiDB-lite"/>
    </source>
</evidence>
<keyword evidence="3" id="KW-0732">Signal</keyword>
<reference evidence="5" key="1">
    <citation type="submission" date="2016-06" db="EMBL/GenBank/DDBJ databases">
        <title>Parallel loss of symbiosis genes in relatives of nitrogen-fixing non-legume Parasponia.</title>
        <authorList>
            <person name="Van Velzen R."/>
            <person name="Holmer R."/>
            <person name="Bu F."/>
            <person name="Rutten L."/>
            <person name="Van Zeijl A."/>
            <person name="Liu W."/>
            <person name="Santuari L."/>
            <person name="Cao Q."/>
            <person name="Sharma T."/>
            <person name="Shen D."/>
            <person name="Roswanjaya Y."/>
            <person name="Wardhani T."/>
            <person name="Kalhor M.S."/>
            <person name="Jansen J."/>
            <person name="Van den Hoogen J."/>
            <person name="Gungor B."/>
            <person name="Hartog M."/>
            <person name="Hontelez J."/>
            <person name="Verver J."/>
            <person name="Yang W.-C."/>
            <person name="Schijlen E."/>
            <person name="Repin R."/>
            <person name="Schilthuizen M."/>
            <person name="Schranz E."/>
            <person name="Heidstra R."/>
            <person name="Miyata K."/>
            <person name="Fedorova E."/>
            <person name="Kohlen W."/>
            <person name="Bisseling T."/>
            <person name="Smit S."/>
            <person name="Geurts R."/>
        </authorList>
    </citation>
    <scope>NUCLEOTIDE SEQUENCE [LARGE SCALE GENOMIC DNA]</scope>
    <source>
        <strain evidence="5">cv. WU1-14</strain>
    </source>
</reference>
<dbReference type="EMBL" id="JXTB01000016">
    <property type="protein sequence ID" value="PON76814.1"/>
    <property type="molecule type" value="Genomic_DNA"/>
</dbReference>
<dbReference type="AlphaFoldDB" id="A0A2P5DU49"/>
<organism evidence="4 5">
    <name type="scientific">Parasponia andersonii</name>
    <name type="common">Sponia andersonii</name>
    <dbReference type="NCBI Taxonomy" id="3476"/>
    <lineage>
        <taxon>Eukaryota</taxon>
        <taxon>Viridiplantae</taxon>
        <taxon>Streptophyta</taxon>
        <taxon>Embryophyta</taxon>
        <taxon>Tracheophyta</taxon>
        <taxon>Spermatophyta</taxon>
        <taxon>Magnoliopsida</taxon>
        <taxon>eudicotyledons</taxon>
        <taxon>Gunneridae</taxon>
        <taxon>Pentapetalae</taxon>
        <taxon>rosids</taxon>
        <taxon>fabids</taxon>
        <taxon>Rosales</taxon>
        <taxon>Cannabaceae</taxon>
        <taxon>Parasponia</taxon>
    </lineage>
</organism>
<feature type="compositionally biased region" description="Pro residues" evidence="1">
    <location>
        <begin position="63"/>
        <end position="72"/>
    </location>
</feature>
<comment type="caution">
    <text evidence="4">The sequence shown here is derived from an EMBL/GenBank/DDBJ whole genome shotgun (WGS) entry which is preliminary data.</text>
</comment>
<name>A0A2P5DU49_PARAD</name>
<evidence type="ECO:0000313" key="4">
    <source>
        <dbReference type="EMBL" id="PON76814.1"/>
    </source>
</evidence>
<evidence type="ECO:0000256" key="2">
    <source>
        <dbReference type="SAM" id="Phobius"/>
    </source>
</evidence>
<feature type="chain" id="PRO_5015122401" description="Transmembrane protein" evidence="3">
    <location>
        <begin position="25"/>
        <end position="176"/>
    </location>
</feature>
<feature type="compositionally biased region" description="Low complexity" evidence="1">
    <location>
        <begin position="45"/>
        <end position="62"/>
    </location>
</feature>
<proteinExistence type="predicted"/>
<feature type="compositionally biased region" description="Low complexity" evidence="1">
    <location>
        <begin position="73"/>
        <end position="85"/>
    </location>
</feature>
<evidence type="ECO:0000313" key="5">
    <source>
        <dbReference type="Proteomes" id="UP000237105"/>
    </source>
</evidence>
<feature type="transmembrane region" description="Helical" evidence="2">
    <location>
        <begin position="135"/>
        <end position="155"/>
    </location>
</feature>
<keyword evidence="2" id="KW-0472">Membrane</keyword>
<protein>
    <recommendedName>
        <fullName evidence="6">Transmembrane protein</fullName>
    </recommendedName>
</protein>
<feature type="region of interest" description="Disordered" evidence="1">
    <location>
        <begin position="31"/>
        <end position="133"/>
    </location>
</feature>
<accession>A0A2P5DU49</accession>
<keyword evidence="2" id="KW-0812">Transmembrane</keyword>